<sequence>MSDNPALQSSLALIGRLLLAAMFILSGFGKLGDPSGTIGYIASAGLPLPPVAYAVALAVEIGAGILLVLGYRARWVALILAAFTLASAIGFHTDFADQNQMIHFMKNLAITGGFLQIAAFGAGAFSLDGWTVRANREMS</sequence>
<protein>
    <submittedName>
        <fullName evidence="8">DoxX family membrane protein</fullName>
    </submittedName>
</protein>
<keyword evidence="5 7" id="KW-1133">Transmembrane helix</keyword>
<evidence type="ECO:0000256" key="5">
    <source>
        <dbReference type="ARBA" id="ARBA00022989"/>
    </source>
</evidence>
<keyword evidence="6 7" id="KW-0472">Membrane</keyword>
<feature type="transmembrane region" description="Helical" evidence="7">
    <location>
        <begin position="51"/>
        <end position="69"/>
    </location>
</feature>
<name>A0AAW9TPY4_RHIML</name>
<dbReference type="PANTHER" id="PTHR33452">
    <property type="entry name" value="OXIDOREDUCTASE CATD-RELATED"/>
    <property type="match status" value="1"/>
</dbReference>
<feature type="transmembrane region" description="Helical" evidence="7">
    <location>
        <begin position="76"/>
        <end position="93"/>
    </location>
</feature>
<evidence type="ECO:0000256" key="1">
    <source>
        <dbReference type="ARBA" id="ARBA00004651"/>
    </source>
</evidence>
<dbReference type="GeneID" id="25012709"/>
<dbReference type="InterPro" id="IPR051907">
    <property type="entry name" value="DoxX-like_oxidoreductase"/>
</dbReference>
<dbReference type="GO" id="GO:0005886">
    <property type="term" value="C:plasma membrane"/>
    <property type="evidence" value="ECO:0007669"/>
    <property type="project" value="UniProtKB-SubCell"/>
</dbReference>
<evidence type="ECO:0000256" key="3">
    <source>
        <dbReference type="ARBA" id="ARBA00022475"/>
    </source>
</evidence>
<comment type="caution">
    <text evidence="8">The sequence shown here is derived from an EMBL/GenBank/DDBJ whole genome shotgun (WGS) entry which is preliminary data.</text>
</comment>
<dbReference type="PANTHER" id="PTHR33452:SF1">
    <property type="entry name" value="INNER MEMBRANE PROTEIN YPHA-RELATED"/>
    <property type="match status" value="1"/>
</dbReference>
<keyword evidence="4 7" id="KW-0812">Transmembrane</keyword>
<organism evidence="8 9">
    <name type="scientific">Rhizobium meliloti</name>
    <name type="common">Ensifer meliloti</name>
    <name type="synonym">Sinorhizobium meliloti</name>
    <dbReference type="NCBI Taxonomy" id="382"/>
    <lineage>
        <taxon>Bacteria</taxon>
        <taxon>Pseudomonadati</taxon>
        <taxon>Pseudomonadota</taxon>
        <taxon>Alphaproteobacteria</taxon>
        <taxon>Hyphomicrobiales</taxon>
        <taxon>Rhizobiaceae</taxon>
        <taxon>Sinorhizobium/Ensifer group</taxon>
        <taxon>Sinorhizobium</taxon>
    </lineage>
</organism>
<comment type="similarity">
    <text evidence="2">Belongs to the DoxX family.</text>
</comment>
<feature type="transmembrane region" description="Helical" evidence="7">
    <location>
        <begin position="12"/>
        <end position="31"/>
    </location>
</feature>
<dbReference type="InterPro" id="IPR032808">
    <property type="entry name" value="DoxX"/>
</dbReference>
<evidence type="ECO:0000256" key="2">
    <source>
        <dbReference type="ARBA" id="ARBA00006679"/>
    </source>
</evidence>
<comment type="subcellular location">
    <subcellularLocation>
        <location evidence="1">Cell membrane</location>
        <topology evidence="1">Multi-pass membrane protein</topology>
    </subcellularLocation>
</comment>
<dbReference type="RefSeq" id="WP_010976297.1">
    <property type="nucleotide sequence ID" value="NZ_BJNJ01000002.1"/>
</dbReference>
<evidence type="ECO:0000256" key="7">
    <source>
        <dbReference type="SAM" id="Phobius"/>
    </source>
</evidence>
<reference evidence="8 9" key="1">
    <citation type="journal article" date="2013" name="Genome Biol.">
        <title>Comparative genomics of the core and accessory genomes of 48 Sinorhizobium strains comprising five genospecies.</title>
        <authorList>
            <person name="Sugawara M."/>
            <person name="Epstein B."/>
            <person name="Badgley B.D."/>
            <person name="Unno T."/>
            <person name="Xu L."/>
            <person name="Reese J."/>
            <person name="Gyaneshwar P."/>
            <person name="Denny R."/>
            <person name="Mudge J."/>
            <person name="Bharti A.K."/>
            <person name="Farmer A.D."/>
            <person name="May G.D."/>
            <person name="Woodward J.E."/>
            <person name="Medigue C."/>
            <person name="Vallenet D."/>
            <person name="Lajus A."/>
            <person name="Rouy Z."/>
            <person name="Martinez-Vaz B."/>
            <person name="Tiffin P."/>
            <person name="Young N.D."/>
            <person name="Sadowsky M.J."/>
        </authorList>
    </citation>
    <scope>NUCLEOTIDE SEQUENCE [LARGE SCALE GENOMIC DNA]</scope>
    <source>
        <strain evidence="8 9">N6B1</strain>
    </source>
</reference>
<accession>A0AAW9TPY4</accession>
<evidence type="ECO:0000256" key="6">
    <source>
        <dbReference type="ARBA" id="ARBA00023136"/>
    </source>
</evidence>
<proteinExistence type="inferred from homology"/>
<evidence type="ECO:0000313" key="9">
    <source>
        <dbReference type="Proteomes" id="UP000429484"/>
    </source>
</evidence>
<dbReference type="AlphaFoldDB" id="A0AAW9TPY4"/>
<evidence type="ECO:0000256" key="4">
    <source>
        <dbReference type="ARBA" id="ARBA00022692"/>
    </source>
</evidence>
<dbReference type="Proteomes" id="UP000429484">
    <property type="component" value="Unassembled WGS sequence"/>
</dbReference>
<keyword evidence="3" id="KW-1003">Cell membrane</keyword>
<dbReference type="Pfam" id="PF07681">
    <property type="entry name" value="DoxX"/>
    <property type="match status" value="1"/>
</dbReference>
<dbReference type="EMBL" id="WISR01000154">
    <property type="protein sequence ID" value="MQW34641.1"/>
    <property type="molecule type" value="Genomic_DNA"/>
</dbReference>
<feature type="transmembrane region" description="Helical" evidence="7">
    <location>
        <begin position="113"/>
        <end position="132"/>
    </location>
</feature>
<gene>
    <name evidence="8" type="ORF">GHK53_18010</name>
</gene>
<evidence type="ECO:0000313" key="8">
    <source>
        <dbReference type="EMBL" id="MQW34641.1"/>
    </source>
</evidence>